<dbReference type="NCBIfam" id="TIGR04183">
    <property type="entry name" value="Por_Secre_tail"/>
    <property type="match status" value="1"/>
</dbReference>
<feature type="chain" id="PRO_5006042940" description="Secretion system C-terminal sorting domain-containing protein" evidence="1">
    <location>
        <begin position="21"/>
        <end position="140"/>
    </location>
</feature>
<evidence type="ECO:0000313" key="2">
    <source>
        <dbReference type="EMBL" id="ALI98454.1"/>
    </source>
</evidence>
<dbReference type="Proteomes" id="UP000061382">
    <property type="component" value="Chromosome"/>
</dbReference>
<name>A0A0P0CVI5_9BACT</name>
<keyword evidence="1" id="KW-0732">Signal</keyword>
<proteinExistence type="predicted"/>
<dbReference type="InterPro" id="IPR026444">
    <property type="entry name" value="Secre_tail"/>
</dbReference>
<protein>
    <recommendedName>
        <fullName evidence="4">Secretion system C-terminal sorting domain-containing protein</fullName>
    </recommendedName>
</protein>
<accession>A0A0P0CVI5</accession>
<dbReference type="KEGG" id="rti:DC20_04990"/>
<reference evidence="2 3" key="1">
    <citation type="submission" date="2015-08" db="EMBL/GenBank/DDBJ databases">
        <title>Complete genome sequence of Rufibacter tibetensis strain 1351t, a radiation-resistant bacterium from tibet plateau.</title>
        <authorList>
            <person name="Dai J."/>
        </authorList>
    </citation>
    <scope>NUCLEOTIDE SEQUENCE [LARGE SCALE GENOMIC DNA]</scope>
    <source>
        <strain evidence="2 3">1351</strain>
    </source>
</reference>
<dbReference type="OrthoDB" id="885753at2"/>
<dbReference type="EMBL" id="CP012643">
    <property type="protein sequence ID" value="ALI98454.1"/>
    <property type="molecule type" value="Genomic_DNA"/>
</dbReference>
<dbReference type="RefSeq" id="WP_062542824.1">
    <property type="nucleotide sequence ID" value="NZ_CP012643.1"/>
</dbReference>
<dbReference type="PATRIC" id="fig|512763.3.peg.1105"/>
<keyword evidence="3" id="KW-1185">Reference proteome</keyword>
<dbReference type="AlphaFoldDB" id="A0A0P0CVI5"/>
<gene>
    <name evidence="2" type="ORF">DC20_04990</name>
</gene>
<evidence type="ECO:0000313" key="3">
    <source>
        <dbReference type="Proteomes" id="UP000061382"/>
    </source>
</evidence>
<organism evidence="2 3">
    <name type="scientific">Rufibacter tibetensis</name>
    <dbReference type="NCBI Taxonomy" id="512763"/>
    <lineage>
        <taxon>Bacteria</taxon>
        <taxon>Pseudomonadati</taxon>
        <taxon>Bacteroidota</taxon>
        <taxon>Cytophagia</taxon>
        <taxon>Cytophagales</taxon>
        <taxon>Hymenobacteraceae</taxon>
        <taxon>Rufibacter</taxon>
    </lineage>
</organism>
<sequence>MEMKLNAVGALLLAGMLAFAAVPAQAQNKPKTLPKGTALAMAAPGKDAPVRRETLSGIDLFPQDKKGDVFLLSFQQDLPEAGVLELTNYAGKVLFTKPIPAGDHTLAAPINIGKLGTGTYLVEVKTSNTVYWKKMRVRRR</sequence>
<feature type="signal peptide" evidence="1">
    <location>
        <begin position="1"/>
        <end position="20"/>
    </location>
</feature>
<evidence type="ECO:0000256" key="1">
    <source>
        <dbReference type="SAM" id="SignalP"/>
    </source>
</evidence>
<evidence type="ECO:0008006" key="4">
    <source>
        <dbReference type="Google" id="ProtNLM"/>
    </source>
</evidence>